<keyword evidence="2" id="KW-0812">Transmembrane</keyword>
<name>A0A1B1E2B8_9APIC</name>
<evidence type="ECO:0000313" key="5">
    <source>
        <dbReference type="Proteomes" id="UP000092716"/>
    </source>
</evidence>
<evidence type="ECO:0000313" key="4">
    <source>
        <dbReference type="EMBL" id="ANQ09192.1"/>
    </source>
</evidence>
<dbReference type="KEGG" id="pcot:PCOAH_00037070"/>
<keyword evidence="3" id="KW-0732">Signal</keyword>
<dbReference type="AlphaFoldDB" id="A0A1B1E2B8"/>
<evidence type="ECO:0008006" key="6">
    <source>
        <dbReference type="Google" id="ProtNLM"/>
    </source>
</evidence>
<proteinExistence type="predicted"/>
<feature type="transmembrane region" description="Helical" evidence="2">
    <location>
        <begin position="265"/>
        <end position="292"/>
    </location>
</feature>
<feature type="compositionally biased region" description="Acidic residues" evidence="1">
    <location>
        <begin position="135"/>
        <end position="149"/>
    </location>
</feature>
<feature type="chain" id="PRO_5008521524" description="Pv-fam-d protein" evidence="3">
    <location>
        <begin position="26"/>
        <end position="311"/>
    </location>
</feature>
<gene>
    <name evidence="4" type="ORF">PCOAH_00037070</name>
</gene>
<protein>
    <recommendedName>
        <fullName evidence="6">Pv-fam-d protein</fullName>
    </recommendedName>
</protein>
<feature type="compositionally biased region" description="Basic residues" evidence="1">
    <location>
        <begin position="93"/>
        <end position="114"/>
    </location>
</feature>
<dbReference type="GeneID" id="30910438"/>
<sequence>MKANNMKSLIFVKVATIILLGCTNQTCNDSDTHGRSLVKNSSANGEFDLRAQRLLGASGSWQGSHLVESFYDDGELFDYDSDHRSRRDVRDRYHGHHRSHRLKHGHSSRHHTSRRTREGKNNEEDEVLSLSQFYVDDDDDEEEEEEDDKYDSAASSSGYKSNDYDDVIDLTNAWIPNSKYRVSSMDVGLHAPYGDDLIIRRGQGSGGMHRRADGYCENKMFDGLSAMDTYKGYYGKEKRIMKRRSSGKTTKVIGFLGAVALSHHLISFFLATSTIVTLPLAASACLLGGLFYKKNKGKNKYKRAHAKMLTY</sequence>
<evidence type="ECO:0000256" key="1">
    <source>
        <dbReference type="SAM" id="MobiDB-lite"/>
    </source>
</evidence>
<dbReference type="RefSeq" id="XP_019915887.1">
    <property type="nucleotide sequence ID" value="XM_020060498.1"/>
</dbReference>
<reference evidence="5" key="1">
    <citation type="submission" date="2016-06" db="EMBL/GenBank/DDBJ databases">
        <title>First high quality genome sequence of Plasmodium coatneyi using continuous long reads from single molecule, real-time sequencing.</title>
        <authorList>
            <person name="Chien J.-T."/>
            <person name="Pakala S.B."/>
            <person name="Geraldo J.A."/>
            <person name="Lapp S.A."/>
            <person name="Barnwell J.W."/>
            <person name="Kissinger J.C."/>
            <person name="Galinski M.R."/>
            <person name="Humphrey J.C."/>
        </authorList>
    </citation>
    <scope>NUCLEOTIDE SEQUENCE [LARGE SCALE GENOMIC DNA]</scope>
    <source>
        <strain evidence="5">Hackeri</strain>
    </source>
</reference>
<dbReference type="OrthoDB" id="386998at2759"/>
<accession>A0A1B1E2B8</accession>
<feature type="region of interest" description="Disordered" evidence="1">
    <location>
        <begin position="87"/>
        <end position="158"/>
    </location>
</feature>
<dbReference type="Proteomes" id="UP000092716">
    <property type="component" value="Chromosome 11"/>
</dbReference>
<dbReference type="EMBL" id="CP016249">
    <property type="protein sequence ID" value="ANQ09192.1"/>
    <property type="molecule type" value="Genomic_DNA"/>
</dbReference>
<keyword evidence="5" id="KW-1185">Reference proteome</keyword>
<evidence type="ECO:0000256" key="2">
    <source>
        <dbReference type="SAM" id="Phobius"/>
    </source>
</evidence>
<keyword evidence="2" id="KW-0472">Membrane</keyword>
<dbReference type="VEuPathDB" id="PlasmoDB:PCOAH_00037070"/>
<evidence type="ECO:0000256" key="3">
    <source>
        <dbReference type="SAM" id="SignalP"/>
    </source>
</evidence>
<organism evidence="4 5">
    <name type="scientific">Plasmodium coatneyi</name>
    <dbReference type="NCBI Taxonomy" id="208452"/>
    <lineage>
        <taxon>Eukaryota</taxon>
        <taxon>Sar</taxon>
        <taxon>Alveolata</taxon>
        <taxon>Apicomplexa</taxon>
        <taxon>Aconoidasida</taxon>
        <taxon>Haemosporida</taxon>
        <taxon>Plasmodiidae</taxon>
        <taxon>Plasmodium</taxon>
    </lineage>
</organism>
<feature type="signal peptide" evidence="3">
    <location>
        <begin position="1"/>
        <end position="25"/>
    </location>
</feature>
<keyword evidence="2" id="KW-1133">Transmembrane helix</keyword>